<organism evidence="8 9">
    <name type="scientific">Acidocella aquatica</name>
    <dbReference type="NCBI Taxonomy" id="1922313"/>
    <lineage>
        <taxon>Bacteria</taxon>
        <taxon>Pseudomonadati</taxon>
        <taxon>Pseudomonadota</taxon>
        <taxon>Alphaproteobacteria</taxon>
        <taxon>Acetobacterales</taxon>
        <taxon>Acidocellaceae</taxon>
        <taxon>Acidocella</taxon>
    </lineage>
</organism>
<dbReference type="Gene3D" id="3.10.20.30">
    <property type="match status" value="1"/>
</dbReference>
<dbReference type="EMBL" id="BSOS01000089">
    <property type="protein sequence ID" value="GLR68419.1"/>
    <property type="molecule type" value="Genomic_DNA"/>
</dbReference>
<feature type="domain" description="2Fe-2S ferredoxin-type" evidence="7">
    <location>
        <begin position="2"/>
        <end position="102"/>
    </location>
</feature>
<reference evidence="9" key="1">
    <citation type="journal article" date="2019" name="Int. J. Syst. Evol. Microbiol.">
        <title>The Global Catalogue of Microorganisms (GCM) 10K type strain sequencing project: providing services to taxonomists for standard genome sequencing and annotation.</title>
        <authorList>
            <consortium name="The Broad Institute Genomics Platform"/>
            <consortium name="The Broad Institute Genome Sequencing Center for Infectious Disease"/>
            <person name="Wu L."/>
            <person name="Ma J."/>
        </authorList>
    </citation>
    <scope>NUCLEOTIDE SEQUENCE [LARGE SCALE GENOMIC DNA]</scope>
    <source>
        <strain evidence="9">NBRC 112502</strain>
    </source>
</reference>
<evidence type="ECO:0000256" key="1">
    <source>
        <dbReference type="ARBA" id="ARBA00010914"/>
    </source>
</evidence>
<keyword evidence="3" id="KW-0479">Metal-binding</keyword>
<evidence type="ECO:0000256" key="6">
    <source>
        <dbReference type="ARBA" id="ARBA00034078"/>
    </source>
</evidence>
<evidence type="ECO:0000256" key="4">
    <source>
        <dbReference type="ARBA" id="ARBA00023004"/>
    </source>
</evidence>
<evidence type="ECO:0000256" key="2">
    <source>
        <dbReference type="ARBA" id="ARBA00022714"/>
    </source>
</evidence>
<proteinExistence type="inferred from homology"/>
<accession>A0ABQ6A875</accession>
<dbReference type="InterPro" id="IPR012675">
    <property type="entry name" value="Beta-grasp_dom_sf"/>
</dbReference>
<dbReference type="Pfam" id="PF00111">
    <property type="entry name" value="Fer2"/>
    <property type="match status" value="1"/>
</dbReference>
<comment type="cofactor">
    <cofactor evidence="6">
        <name>[2Fe-2S] cluster</name>
        <dbReference type="ChEBI" id="CHEBI:190135"/>
    </cofactor>
</comment>
<comment type="caution">
    <text evidence="8">The sequence shown here is derived from an EMBL/GenBank/DDBJ whole genome shotgun (WGS) entry which is preliminary data.</text>
</comment>
<name>A0ABQ6A875_9PROT</name>
<dbReference type="RefSeq" id="WP_284259268.1">
    <property type="nucleotide sequence ID" value="NZ_BSOS01000089.1"/>
</dbReference>
<evidence type="ECO:0000313" key="9">
    <source>
        <dbReference type="Proteomes" id="UP001156641"/>
    </source>
</evidence>
<evidence type="ECO:0000259" key="7">
    <source>
        <dbReference type="PROSITE" id="PS51085"/>
    </source>
</evidence>
<protein>
    <submittedName>
        <fullName evidence="8">2Fe-2S ferredoxin</fullName>
    </submittedName>
</protein>
<keyword evidence="5" id="KW-0411">Iron-sulfur</keyword>
<gene>
    <name evidence="8" type="primary">fdxB</name>
    <name evidence="8" type="ORF">GCM10010909_31000</name>
</gene>
<dbReference type="InterPro" id="IPR001055">
    <property type="entry name" value="Adrenodoxin-like"/>
</dbReference>
<evidence type="ECO:0000256" key="3">
    <source>
        <dbReference type="ARBA" id="ARBA00022723"/>
    </source>
</evidence>
<evidence type="ECO:0000313" key="8">
    <source>
        <dbReference type="EMBL" id="GLR68419.1"/>
    </source>
</evidence>
<dbReference type="PANTHER" id="PTHR23426">
    <property type="entry name" value="FERREDOXIN/ADRENODOXIN"/>
    <property type="match status" value="1"/>
</dbReference>
<dbReference type="InterPro" id="IPR001041">
    <property type="entry name" value="2Fe-2S_ferredoxin-type"/>
</dbReference>
<evidence type="ECO:0000256" key="5">
    <source>
        <dbReference type="ARBA" id="ARBA00023014"/>
    </source>
</evidence>
<keyword evidence="2" id="KW-0001">2Fe-2S</keyword>
<dbReference type="Proteomes" id="UP001156641">
    <property type="component" value="Unassembled WGS sequence"/>
</dbReference>
<dbReference type="SUPFAM" id="SSF54292">
    <property type="entry name" value="2Fe-2S ferredoxin-like"/>
    <property type="match status" value="1"/>
</dbReference>
<keyword evidence="4" id="KW-0408">Iron</keyword>
<sequence length="103" mass="11123">MTRIIYIQHDGREDPVDLPVGYTLMQGAVLNDIPGIAAECGGAAACGTCRVQLAPDWVTHVPAAEEIELSILDDADTSWRLSCQITVMAEMDGMVVHLPENQT</sequence>
<dbReference type="PANTHER" id="PTHR23426:SF65">
    <property type="entry name" value="FERREDOXIN-2, MITOCHONDRIAL"/>
    <property type="match status" value="1"/>
</dbReference>
<dbReference type="PROSITE" id="PS51085">
    <property type="entry name" value="2FE2S_FER_2"/>
    <property type="match status" value="1"/>
</dbReference>
<keyword evidence="9" id="KW-1185">Reference proteome</keyword>
<dbReference type="InterPro" id="IPR036010">
    <property type="entry name" value="2Fe-2S_ferredoxin-like_sf"/>
</dbReference>
<comment type="similarity">
    <text evidence="1">Belongs to the adrenodoxin/putidaredoxin family.</text>
</comment>